<organism evidence="2 3">
    <name type="scientific">Synchytrium endobioticum</name>
    <dbReference type="NCBI Taxonomy" id="286115"/>
    <lineage>
        <taxon>Eukaryota</taxon>
        <taxon>Fungi</taxon>
        <taxon>Fungi incertae sedis</taxon>
        <taxon>Chytridiomycota</taxon>
        <taxon>Chytridiomycota incertae sedis</taxon>
        <taxon>Chytridiomycetes</taxon>
        <taxon>Synchytriales</taxon>
        <taxon>Synchytriaceae</taxon>
        <taxon>Synchytrium</taxon>
    </lineage>
</organism>
<sequence length="170" mass="18780">MSINGLRAGVMALSITRKRIDQVFAGQLPLSKARYAPVIVLSCRVVSCSTAARFPRNATKPAAPLKLKQQTPSTRIWKREEGRPVSCILPHQSTNTMQPIVGTTSRSLARYTVAPIPINVRAALILEPDRAQSILSAYRNLAPSGPNQSDQPVERKPERRPREGFRRLSS</sequence>
<protein>
    <submittedName>
        <fullName evidence="2">Uncharacterized protein</fullName>
    </submittedName>
</protein>
<evidence type="ECO:0000313" key="3">
    <source>
        <dbReference type="Proteomes" id="UP000317494"/>
    </source>
</evidence>
<dbReference type="AlphaFoldDB" id="A0A507CMI6"/>
<evidence type="ECO:0000256" key="1">
    <source>
        <dbReference type="SAM" id="MobiDB-lite"/>
    </source>
</evidence>
<evidence type="ECO:0000313" key="2">
    <source>
        <dbReference type="EMBL" id="TPX40446.1"/>
    </source>
</evidence>
<feature type="compositionally biased region" description="Basic and acidic residues" evidence="1">
    <location>
        <begin position="152"/>
        <end position="170"/>
    </location>
</feature>
<reference evidence="2 3" key="1">
    <citation type="journal article" date="2019" name="Sci. Rep.">
        <title>Comparative genomics of chytrid fungi reveal insights into the obligate biotrophic and pathogenic lifestyle of Synchytrium endobioticum.</title>
        <authorList>
            <person name="van de Vossenberg B.T.L.H."/>
            <person name="Warris S."/>
            <person name="Nguyen H.D.T."/>
            <person name="van Gent-Pelzer M.P.E."/>
            <person name="Joly D.L."/>
            <person name="van de Geest H.C."/>
            <person name="Bonants P.J.M."/>
            <person name="Smith D.S."/>
            <person name="Levesque C.A."/>
            <person name="van der Lee T.A.J."/>
        </authorList>
    </citation>
    <scope>NUCLEOTIDE SEQUENCE [LARGE SCALE GENOMIC DNA]</scope>
    <source>
        <strain evidence="2 3">MB42</strain>
    </source>
</reference>
<dbReference type="Proteomes" id="UP000317494">
    <property type="component" value="Unassembled WGS sequence"/>
</dbReference>
<accession>A0A507CMI6</accession>
<comment type="caution">
    <text evidence="2">The sequence shown here is derived from an EMBL/GenBank/DDBJ whole genome shotgun (WGS) entry which is preliminary data.</text>
</comment>
<feature type="region of interest" description="Disordered" evidence="1">
    <location>
        <begin position="140"/>
        <end position="170"/>
    </location>
</feature>
<dbReference type="EMBL" id="QEAN01000313">
    <property type="protein sequence ID" value="TPX40446.1"/>
    <property type="molecule type" value="Genomic_DNA"/>
</dbReference>
<dbReference type="VEuPathDB" id="FungiDB:SeMB42_g06000"/>
<proteinExistence type="predicted"/>
<gene>
    <name evidence="2" type="ORF">SeMB42_g06000</name>
</gene>
<keyword evidence="3" id="KW-1185">Reference proteome</keyword>
<name>A0A507CMI6_9FUNG</name>